<comment type="caution">
    <text evidence="1">The sequence shown here is derived from an EMBL/GenBank/DDBJ whole genome shotgun (WGS) entry which is preliminary data.</text>
</comment>
<reference evidence="1 2" key="1">
    <citation type="submission" date="2024-08" db="EMBL/GenBank/DDBJ databases">
        <authorList>
            <person name="Paterson S."/>
        </authorList>
    </citation>
    <scope>NUCLEOTIDE SEQUENCE [LARGE SCALE GENOMIC DNA]</scope>
</reference>
<proteinExistence type="predicted"/>
<keyword evidence="2" id="KW-1185">Reference proteome</keyword>
<gene>
    <name evidence="1" type="ORF">FHB240107_LOCUS4574</name>
</gene>
<sequence length="92" mass="10453">MLGFLRAKYEQVGAFIDLLVHLSYYPTEATGQNSDGRHKLINSVLSLRTREQERRARKQGKRRYTTGSCLPTSVSPCTHEMVIGSLNRTKLN</sequence>
<evidence type="ECO:0000313" key="1">
    <source>
        <dbReference type="EMBL" id="CAM0512171.1"/>
    </source>
</evidence>
<dbReference type="EMBL" id="CANUEZ050000198">
    <property type="protein sequence ID" value="CAM0512171.1"/>
    <property type="molecule type" value="Genomic_DNA"/>
</dbReference>
<name>A0ABC9HGA6_FASHE</name>
<accession>A0ABC9HGA6</accession>
<protein>
    <submittedName>
        <fullName evidence="1">Uncharacterized protein</fullName>
    </submittedName>
</protein>
<evidence type="ECO:0000313" key="2">
    <source>
        <dbReference type="Proteomes" id="UP001189180"/>
    </source>
</evidence>
<dbReference type="Proteomes" id="UP001189180">
    <property type="component" value="Unassembled WGS sequence"/>
</dbReference>
<dbReference type="AlphaFoldDB" id="A0ABC9HGA6"/>
<organism evidence="1 2">
    <name type="scientific">Fasciola hepatica</name>
    <name type="common">Liver fluke</name>
    <dbReference type="NCBI Taxonomy" id="6192"/>
    <lineage>
        <taxon>Eukaryota</taxon>
        <taxon>Metazoa</taxon>
        <taxon>Spiralia</taxon>
        <taxon>Lophotrochozoa</taxon>
        <taxon>Platyhelminthes</taxon>
        <taxon>Trematoda</taxon>
        <taxon>Digenea</taxon>
        <taxon>Plagiorchiida</taxon>
        <taxon>Echinostomata</taxon>
        <taxon>Echinostomatoidea</taxon>
        <taxon>Fasciolidae</taxon>
        <taxon>Fasciola</taxon>
    </lineage>
</organism>